<evidence type="ECO:0000313" key="17">
    <source>
        <dbReference type="Proteomes" id="UP000005090"/>
    </source>
</evidence>
<dbReference type="Pfam" id="PF01127">
    <property type="entry name" value="Sdh_cyt"/>
    <property type="match status" value="1"/>
</dbReference>
<evidence type="ECO:0000256" key="2">
    <source>
        <dbReference type="ARBA" id="ARBA00004050"/>
    </source>
</evidence>
<evidence type="ECO:0000256" key="3">
    <source>
        <dbReference type="ARBA" id="ARBA00004141"/>
    </source>
</evidence>
<dbReference type="HOGENOM" id="CLU_151315_0_0_6"/>
<gene>
    <name evidence="16" type="ORF">Metal_2019</name>
</gene>
<dbReference type="Gene3D" id="1.20.1300.10">
    <property type="entry name" value="Fumarate reductase/succinate dehydrogenase, transmembrane subunit"/>
    <property type="match status" value="1"/>
</dbReference>
<keyword evidence="14 15" id="KW-0472">Membrane</keyword>
<dbReference type="NCBIfam" id="TIGR02968">
    <property type="entry name" value="succ_dehyd_anc"/>
    <property type="match status" value="1"/>
</dbReference>
<evidence type="ECO:0000256" key="8">
    <source>
        <dbReference type="ARBA" id="ARBA00022617"/>
    </source>
</evidence>
<keyword evidence="10" id="KW-0479">Metal-binding</keyword>
<evidence type="ECO:0000256" key="9">
    <source>
        <dbReference type="ARBA" id="ARBA00022692"/>
    </source>
</evidence>
<keyword evidence="11" id="KW-0249">Electron transport</keyword>
<reference evidence="16 17" key="1">
    <citation type="journal article" date="2013" name="Genome Announc.">
        <title>Genome Sequence of the Obligate Gammaproteobacterial Methanotroph Methylomicrobium album Strain BG8.</title>
        <authorList>
            <person name="Kits K.D."/>
            <person name="Kalyuzhnaya M.G."/>
            <person name="Klotz M.G."/>
            <person name="Jetten M.S."/>
            <person name="Op den Camp H.J."/>
            <person name="Vuilleumier S."/>
            <person name="Bringel F."/>
            <person name="Dispirito A.A."/>
            <person name="Murrell J.C."/>
            <person name="Bruce D."/>
            <person name="Cheng J.F."/>
            <person name="Copeland A."/>
            <person name="Goodwin L."/>
            <person name="Hauser L."/>
            <person name="Lajus A."/>
            <person name="Land M.L."/>
            <person name="Lapidus A."/>
            <person name="Lucas S."/>
            <person name="Medigue C."/>
            <person name="Pitluck S."/>
            <person name="Woyke T."/>
            <person name="Zeytun A."/>
            <person name="Stein L.Y."/>
        </authorList>
    </citation>
    <scope>NUCLEOTIDE SEQUENCE [LARGE SCALE GENOMIC DNA]</scope>
    <source>
        <strain evidence="16 17">BG8</strain>
    </source>
</reference>
<keyword evidence="8" id="KW-0349">Heme</keyword>
<proteinExistence type="predicted"/>
<feature type="transmembrane region" description="Helical" evidence="15">
    <location>
        <begin position="61"/>
        <end position="87"/>
    </location>
</feature>
<dbReference type="STRING" id="686340.Metal_2019"/>
<dbReference type="GO" id="GO:0006099">
    <property type="term" value="P:tricarboxylic acid cycle"/>
    <property type="evidence" value="ECO:0007669"/>
    <property type="project" value="UniProtKB-UniPathway"/>
</dbReference>
<dbReference type="AlphaFoldDB" id="H8GQF3"/>
<comment type="pathway">
    <text evidence="4">Carbohydrate metabolism; tricarboxylic acid cycle.</text>
</comment>
<keyword evidence="12 15" id="KW-1133">Transmembrane helix</keyword>
<evidence type="ECO:0000256" key="1">
    <source>
        <dbReference type="ARBA" id="ARBA00001971"/>
    </source>
</evidence>
<keyword evidence="7" id="KW-0816">Tricarboxylic acid cycle</keyword>
<dbReference type="Proteomes" id="UP000005090">
    <property type="component" value="Chromosome"/>
</dbReference>
<evidence type="ECO:0000256" key="15">
    <source>
        <dbReference type="SAM" id="Phobius"/>
    </source>
</evidence>
<evidence type="ECO:0000256" key="6">
    <source>
        <dbReference type="ARBA" id="ARBA00022448"/>
    </source>
</evidence>
<keyword evidence="13" id="KW-0408">Iron</keyword>
<evidence type="ECO:0000256" key="5">
    <source>
        <dbReference type="ARBA" id="ARBA00019425"/>
    </source>
</evidence>
<comment type="subcellular location">
    <subcellularLocation>
        <location evidence="3">Membrane</location>
        <topology evidence="3">Multi-pass membrane protein</topology>
    </subcellularLocation>
</comment>
<dbReference type="SUPFAM" id="SSF81343">
    <property type="entry name" value="Fumarate reductase respiratory complex transmembrane subunits"/>
    <property type="match status" value="1"/>
</dbReference>
<feature type="transmembrane region" description="Helical" evidence="15">
    <location>
        <begin position="99"/>
        <end position="120"/>
    </location>
</feature>
<evidence type="ECO:0000256" key="14">
    <source>
        <dbReference type="ARBA" id="ARBA00023136"/>
    </source>
</evidence>
<dbReference type="GO" id="GO:0016020">
    <property type="term" value="C:membrane"/>
    <property type="evidence" value="ECO:0007669"/>
    <property type="project" value="UniProtKB-SubCell"/>
</dbReference>
<dbReference type="RefSeq" id="WP_005371919.1">
    <property type="nucleotide sequence ID" value="NZ_CM001475.1"/>
</dbReference>
<dbReference type="EMBL" id="CM001475">
    <property type="protein sequence ID" value="EIC29780.1"/>
    <property type="molecule type" value="Genomic_DNA"/>
</dbReference>
<comment type="function">
    <text evidence="2">Membrane-anchoring subunit of succinate dehydrogenase (SDH).</text>
</comment>
<protein>
    <recommendedName>
        <fullName evidence="5">Succinate dehydrogenase hydrophobic membrane anchor subunit</fullName>
    </recommendedName>
</protein>
<dbReference type="UniPathway" id="UPA00223"/>
<keyword evidence="9 15" id="KW-0812">Transmembrane</keyword>
<evidence type="ECO:0000256" key="10">
    <source>
        <dbReference type="ARBA" id="ARBA00022723"/>
    </source>
</evidence>
<evidence type="ECO:0000313" key="16">
    <source>
        <dbReference type="EMBL" id="EIC29780.1"/>
    </source>
</evidence>
<dbReference type="eggNOG" id="COG2142">
    <property type="taxonomic scope" value="Bacteria"/>
</dbReference>
<accession>H8GQF3</accession>
<dbReference type="InterPro" id="IPR000701">
    <property type="entry name" value="SuccDH_FuR_B_TM-su"/>
</dbReference>
<keyword evidence="17" id="KW-1185">Reference proteome</keyword>
<keyword evidence="6" id="KW-0813">Transport</keyword>
<evidence type="ECO:0000256" key="4">
    <source>
        <dbReference type="ARBA" id="ARBA00005163"/>
    </source>
</evidence>
<dbReference type="GO" id="GO:0020037">
    <property type="term" value="F:heme binding"/>
    <property type="evidence" value="ECO:0007669"/>
    <property type="project" value="InterPro"/>
</dbReference>
<dbReference type="CDD" id="cd03495">
    <property type="entry name" value="SQR_TypeC_SdhD_like"/>
    <property type="match status" value="1"/>
</dbReference>
<organism evidence="16 17">
    <name type="scientific">Methylomicrobium album BG8</name>
    <dbReference type="NCBI Taxonomy" id="686340"/>
    <lineage>
        <taxon>Bacteria</taxon>
        <taxon>Pseudomonadati</taxon>
        <taxon>Pseudomonadota</taxon>
        <taxon>Gammaproteobacteria</taxon>
        <taxon>Methylococcales</taxon>
        <taxon>Methylococcaceae</taxon>
        <taxon>Methylomicrobium</taxon>
    </lineage>
</organism>
<name>H8GQF3_METAL</name>
<evidence type="ECO:0000256" key="11">
    <source>
        <dbReference type="ARBA" id="ARBA00022982"/>
    </source>
</evidence>
<dbReference type="InterPro" id="IPR014312">
    <property type="entry name" value="Succ_DH_anchor"/>
</dbReference>
<dbReference type="GO" id="GO:0046872">
    <property type="term" value="F:metal ion binding"/>
    <property type="evidence" value="ECO:0007669"/>
    <property type="project" value="UniProtKB-KW"/>
</dbReference>
<comment type="cofactor">
    <cofactor evidence="1">
        <name>heme</name>
        <dbReference type="ChEBI" id="CHEBI:30413"/>
    </cofactor>
</comment>
<evidence type="ECO:0000256" key="12">
    <source>
        <dbReference type="ARBA" id="ARBA00022989"/>
    </source>
</evidence>
<evidence type="ECO:0000256" key="13">
    <source>
        <dbReference type="ARBA" id="ARBA00023004"/>
    </source>
</evidence>
<dbReference type="InterPro" id="IPR034804">
    <property type="entry name" value="SQR/QFR_C/D"/>
</dbReference>
<sequence length="126" mass="13729">MNYRTPLAKARGLGAAKSGTTRWWMERVTAAALIPLSYWLVKLIDLSATAPYAETRDWLAVPVNTVGVIAFVAAAFYHAALGLRVVIEDYVDREGSKIVLIWLVNLGAALLSLIALLAVFRTLQTG</sequence>
<evidence type="ECO:0000256" key="7">
    <source>
        <dbReference type="ARBA" id="ARBA00022532"/>
    </source>
</evidence>